<dbReference type="eggNOG" id="KOG2147">
    <property type="taxonomic scope" value="Eukaryota"/>
</dbReference>
<evidence type="ECO:0000256" key="3">
    <source>
        <dbReference type="ARBA" id="ARBA00022517"/>
    </source>
</evidence>
<dbReference type="AlphaFoldDB" id="B5Y3X7"/>
<keyword evidence="4" id="KW-0698">rRNA processing</keyword>
<reference evidence="9 10" key="1">
    <citation type="journal article" date="2008" name="Nature">
        <title>The Phaeodactylum genome reveals the evolutionary history of diatom genomes.</title>
        <authorList>
            <person name="Bowler C."/>
            <person name="Allen A.E."/>
            <person name="Badger J.H."/>
            <person name="Grimwood J."/>
            <person name="Jabbari K."/>
            <person name="Kuo A."/>
            <person name="Maheswari U."/>
            <person name="Martens C."/>
            <person name="Maumus F."/>
            <person name="Otillar R.P."/>
            <person name="Rayko E."/>
            <person name="Salamov A."/>
            <person name="Vandepoele K."/>
            <person name="Beszteri B."/>
            <person name="Gruber A."/>
            <person name="Heijde M."/>
            <person name="Katinka M."/>
            <person name="Mock T."/>
            <person name="Valentin K."/>
            <person name="Verret F."/>
            <person name="Berges J.A."/>
            <person name="Brownlee C."/>
            <person name="Cadoret J.P."/>
            <person name="Chiovitti A."/>
            <person name="Choi C.J."/>
            <person name="Coesel S."/>
            <person name="De Martino A."/>
            <person name="Detter J.C."/>
            <person name="Durkin C."/>
            <person name="Falciatore A."/>
            <person name="Fournet J."/>
            <person name="Haruta M."/>
            <person name="Huysman M.J."/>
            <person name="Jenkins B.D."/>
            <person name="Jiroutova K."/>
            <person name="Jorgensen R.E."/>
            <person name="Joubert Y."/>
            <person name="Kaplan A."/>
            <person name="Kroger N."/>
            <person name="Kroth P.G."/>
            <person name="La Roche J."/>
            <person name="Lindquist E."/>
            <person name="Lommer M."/>
            <person name="Martin-Jezequel V."/>
            <person name="Lopez P.J."/>
            <person name="Lucas S."/>
            <person name="Mangogna M."/>
            <person name="McGinnis K."/>
            <person name="Medlin L.K."/>
            <person name="Montsant A."/>
            <person name="Oudot-Le Secq M.P."/>
            <person name="Napoli C."/>
            <person name="Obornik M."/>
            <person name="Parker M.S."/>
            <person name="Petit J.L."/>
            <person name="Porcel B.M."/>
            <person name="Poulsen N."/>
            <person name="Robison M."/>
            <person name="Rychlewski L."/>
            <person name="Rynearson T.A."/>
            <person name="Schmutz J."/>
            <person name="Shapiro H."/>
            <person name="Siaut M."/>
            <person name="Stanley M."/>
            <person name="Sussman M.R."/>
            <person name="Taylor A.R."/>
            <person name="Vardi A."/>
            <person name="von Dassow P."/>
            <person name="Vyverman W."/>
            <person name="Willis A."/>
            <person name="Wyrwicz L.S."/>
            <person name="Rokhsar D.S."/>
            <person name="Weissenbach J."/>
            <person name="Armbrust E.V."/>
            <person name="Green B.R."/>
            <person name="Van de Peer Y."/>
            <person name="Grigoriev I.V."/>
        </authorList>
    </citation>
    <scope>NUCLEOTIDE SEQUENCE [LARGE SCALE GENOMIC DNA]</scope>
    <source>
        <strain evidence="9 10">CCAP 1055/1</strain>
    </source>
</reference>
<keyword evidence="5" id="KW-0539">Nucleus</keyword>
<evidence type="ECO:0000313" key="10">
    <source>
        <dbReference type="Proteomes" id="UP000000759"/>
    </source>
</evidence>
<gene>
    <name evidence="9" type="ORF">PHATR_46837</name>
</gene>
<dbReference type="Proteomes" id="UP000000759">
    <property type="component" value="Chromosome 11"/>
</dbReference>
<feature type="compositionally biased region" description="Basic and acidic residues" evidence="8">
    <location>
        <begin position="902"/>
        <end position="915"/>
    </location>
</feature>
<comment type="subcellular location">
    <subcellularLocation>
        <location evidence="1">Nucleus</location>
        <location evidence="1">Nucleolus</location>
    </subcellularLocation>
</comment>
<dbReference type="PaxDb" id="2850-Phatr46837"/>
<dbReference type="OMA" id="KSCWPSL"/>
<dbReference type="GO" id="GO:0030490">
    <property type="term" value="P:maturation of SSU-rRNA"/>
    <property type="evidence" value="ECO:0007669"/>
    <property type="project" value="TreeGrafter"/>
</dbReference>
<feature type="region of interest" description="Disordered" evidence="8">
    <location>
        <begin position="110"/>
        <end position="142"/>
    </location>
</feature>
<feature type="compositionally biased region" description="Basic residues" evidence="8">
    <location>
        <begin position="1"/>
        <end position="10"/>
    </location>
</feature>
<dbReference type="GO" id="GO:0030692">
    <property type="term" value="C:Noc4p-Nop14p complex"/>
    <property type="evidence" value="ECO:0007669"/>
    <property type="project" value="TreeGrafter"/>
</dbReference>
<dbReference type="PANTHER" id="PTHR23183:SF0">
    <property type="entry name" value="NUCLEOLAR PROTEIN 14"/>
    <property type="match status" value="1"/>
</dbReference>
<keyword evidence="3" id="KW-0690">Ribosome biogenesis</keyword>
<evidence type="ECO:0000256" key="1">
    <source>
        <dbReference type="ARBA" id="ARBA00004604"/>
    </source>
</evidence>
<comment type="similarity">
    <text evidence="2">Belongs to the NOP14 family.</text>
</comment>
<dbReference type="Pfam" id="PF04147">
    <property type="entry name" value="Nop14"/>
    <property type="match status" value="1"/>
</dbReference>
<dbReference type="KEGG" id="pti:PHATR_46837"/>
<evidence type="ECO:0000256" key="7">
    <source>
        <dbReference type="SAM" id="Coils"/>
    </source>
</evidence>
<dbReference type="EMBL" id="CP001141">
    <property type="protein sequence ID" value="ACI65208.1"/>
    <property type="molecule type" value="Genomic_DNA"/>
</dbReference>
<dbReference type="InParanoid" id="B5Y3X7"/>
<keyword evidence="10" id="KW-1185">Reference proteome</keyword>
<evidence type="ECO:0000256" key="6">
    <source>
        <dbReference type="ARBA" id="ARBA00024695"/>
    </source>
</evidence>
<dbReference type="GO" id="GO:0032040">
    <property type="term" value="C:small-subunit processome"/>
    <property type="evidence" value="ECO:0007669"/>
    <property type="project" value="InterPro"/>
</dbReference>
<evidence type="ECO:0000256" key="8">
    <source>
        <dbReference type="SAM" id="MobiDB-lite"/>
    </source>
</evidence>
<dbReference type="PANTHER" id="PTHR23183">
    <property type="entry name" value="NOP14"/>
    <property type="match status" value="1"/>
</dbReference>
<name>B5Y3X7_PHATC</name>
<evidence type="ECO:0000256" key="4">
    <source>
        <dbReference type="ARBA" id="ARBA00022552"/>
    </source>
</evidence>
<evidence type="ECO:0008006" key="11">
    <source>
        <dbReference type="Google" id="ProtNLM"/>
    </source>
</evidence>
<feature type="compositionally biased region" description="Basic residues" evidence="8">
    <location>
        <begin position="37"/>
        <end position="51"/>
    </location>
</feature>
<organism evidence="9 10">
    <name type="scientific">Phaeodactylum tricornutum (strain CCAP 1055/1)</name>
    <dbReference type="NCBI Taxonomy" id="556484"/>
    <lineage>
        <taxon>Eukaryota</taxon>
        <taxon>Sar</taxon>
        <taxon>Stramenopiles</taxon>
        <taxon>Ochrophyta</taxon>
        <taxon>Bacillariophyta</taxon>
        <taxon>Bacillariophyceae</taxon>
        <taxon>Bacillariophycidae</taxon>
        <taxon>Naviculales</taxon>
        <taxon>Phaeodactylaceae</taxon>
        <taxon>Phaeodactylum</taxon>
    </lineage>
</organism>
<reference evidence="10" key="2">
    <citation type="submission" date="2008-08" db="EMBL/GenBank/DDBJ databases">
        <authorList>
            <consortium name="Diatom Consortium"/>
            <person name="Grigoriev I."/>
            <person name="Grimwood J."/>
            <person name="Kuo A."/>
            <person name="Otillar R.P."/>
            <person name="Salamov A."/>
            <person name="Detter J.C."/>
            <person name="Lindquist E."/>
            <person name="Shapiro H."/>
            <person name="Lucas S."/>
            <person name="Glavina del Rio T."/>
            <person name="Pitluck S."/>
            <person name="Rokhsar D."/>
            <person name="Bowler C."/>
        </authorList>
    </citation>
    <scope>GENOME REANNOTATION</scope>
    <source>
        <strain evidence="10">CCAP 1055/1</strain>
    </source>
</reference>
<proteinExistence type="inferred from homology"/>
<dbReference type="Gene3D" id="2.30.30.140">
    <property type="match status" value="1"/>
</dbReference>
<evidence type="ECO:0000256" key="5">
    <source>
        <dbReference type="ARBA" id="ARBA00023242"/>
    </source>
</evidence>
<comment type="function">
    <text evidence="6">Involved in nucleolar processing of pre-18S ribosomal RNA. Has a role in the nuclear export of 40S pre-ribosomal subunit to the cytoplasm.</text>
</comment>
<dbReference type="OrthoDB" id="441771at2759"/>
<dbReference type="HOGENOM" id="CLU_008874_2_0_1"/>
<evidence type="ECO:0000313" key="9">
    <source>
        <dbReference type="EMBL" id="ACI65208.1"/>
    </source>
</evidence>
<feature type="coiled-coil region" evidence="7">
    <location>
        <begin position="475"/>
        <end position="504"/>
    </location>
</feature>
<dbReference type="RefSeq" id="XP_002185738.1">
    <property type="nucleotide sequence ID" value="XM_002185702.1"/>
</dbReference>
<dbReference type="STRING" id="556484.B5Y3X7"/>
<dbReference type="InterPro" id="IPR007276">
    <property type="entry name" value="Nop14"/>
</dbReference>
<keyword evidence="7" id="KW-0175">Coiled coil</keyword>
<dbReference type="GeneID" id="7204690"/>
<evidence type="ECO:0000256" key="2">
    <source>
        <dbReference type="ARBA" id="ARBA00007466"/>
    </source>
</evidence>
<feature type="region of interest" description="Disordered" evidence="8">
    <location>
        <begin position="1"/>
        <end position="74"/>
    </location>
</feature>
<protein>
    <recommendedName>
        <fullName evidence="11">Nucleolar protein 14</fullName>
    </recommendedName>
</protein>
<accession>B5Y3X7</accession>
<sequence>MGKRKQRSKRSLASPPKGLAIRGGTNGATNPFEITSRHKRPKHEVHNRKIPTKNVAKPSALAQAVSRRRNALSEALQKSKKNNTFADKRIGEYDRSMTSDEQNLARLVRERARRSKRSTKFSLNDEDEDGGQTTLTHKGKSISDMSARDHVILSDDDEDDIGNLDAADTALHFGGGCRSAVPDDGYYGPTAGAQGKDMSSMYMTRKMELDDLILRRKIKKAERMKSREDQTEAFEAMDESFAELSNMLSFRDKEKEIREHVKSKRAGMLAPEDQEMEDWDKQMKQYQFNERKVKATDRVKTPEEIAKEEVDRLHELETRRLARMNGDFVDDDLSDISDGERNLQKRKTRKSTLASTAEALDDSEVEDDAEEKVTTRFTADGLVEVDRNGVVAKKVNAPDNDALNGAFAKGSRVSACYHAKEQLDDDATWFNGVVSGVYARDDGLVVYNIEYDDGDFEDGVEHRHVRPADETKSVRKVEEIEANKQEQELELKRKRLRAKEKARAELPFVFEVPTTLEALHDMIGTYASTGADASLIIKRIHASNSVRLDRRNAEKMQNFYDVAIRRFVAVGDAIYRSGDGDSELGRFKQLDELARIMYTMAQDSAESATAVWGRRLGVFQNAHAKRLRDAELDRDEDDEDQSAWPSIGVFLALRAIGHIFPVTDQRHQIITPTLLMLGQIVSQTPVLSIYDLVVGTMCSALLIEYTKAAKRISPEAIAFIAGVLRMFASDSLKRQGPYSLPSLEKAVTGEQFDSFRALASSYQEVYPPNLSFERIGMFSAETPAALLYAALHLVEVTVLCLSGSGIDAERELFHTLAECVLNIKPYSKKHTLCKCLQEKAASAAECLEKACKLENARPPLRRRSLPTIRDTMIKSLAPRIENAEKYSMSKDKGKNAPQAALDRTRRELRREHKAVSRELRLDSSFVERARREEQTKKDSAAQAKRQKAYGWLENEQATMNQEVRMGGGLLKGGGMGAAKAKAATGKLGMKKGGKLKR</sequence>
<feature type="region of interest" description="Disordered" evidence="8">
    <location>
        <begin position="886"/>
        <end position="915"/>
    </location>
</feature>